<accession>A0A381ZEL3</accession>
<dbReference type="AlphaFoldDB" id="A0A381ZEL3"/>
<name>A0A381ZEL3_9ZZZZ</name>
<gene>
    <name evidence="2" type="ORF">METZ01_LOCUS140514</name>
</gene>
<feature type="non-terminal residue" evidence="2">
    <location>
        <position position="47"/>
    </location>
</feature>
<sequence length="47" mass="5402">MPAVGRFLAFSVRIKHIVQRIAHQVPGEDEQAYHDNGWQDQMRGIAQ</sequence>
<feature type="region of interest" description="Disordered" evidence="1">
    <location>
        <begin position="28"/>
        <end position="47"/>
    </location>
</feature>
<protein>
    <submittedName>
        <fullName evidence="2">Uncharacterized protein</fullName>
    </submittedName>
</protein>
<dbReference type="EMBL" id="UINC01021009">
    <property type="protein sequence ID" value="SVA87660.1"/>
    <property type="molecule type" value="Genomic_DNA"/>
</dbReference>
<reference evidence="2" key="1">
    <citation type="submission" date="2018-05" db="EMBL/GenBank/DDBJ databases">
        <authorList>
            <person name="Lanie J.A."/>
            <person name="Ng W.-L."/>
            <person name="Kazmierczak K.M."/>
            <person name="Andrzejewski T.M."/>
            <person name="Davidsen T.M."/>
            <person name="Wayne K.J."/>
            <person name="Tettelin H."/>
            <person name="Glass J.I."/>
            <person name="Rusch D."/>
            <person name="Podicherti R."/>
            <person name="Tsui H.-C.T."/>
            <person name="Winkler M.E."/>
        </authorList>
    </citation>
    <scope>NUCLEOTIDE SEQUENCE</scope>
</reference>
<evidence type="ECO:0000313" key="2">
    <source>
        <dbReference type="EMBL" id="SVA87660.1"/>
    </source>
</evidence>
<organism evidence="2">
    <name type="scientific">marine metagenome</name>
    <dbReference type="NCBI Taxonomy" id="408172"/>
    <lineage>
        <taxon>unclassified sequences</taxon>
        <taxon>metagenomes</taxon>
        <taxon>ecological metagenomes</taxon>
    </lineage>
</organism>
<evidence type="ECO:0000256" key="1">
    <source>
        <dbReference type="SAM" id="MobiDB-lite"/>
    </source>
</evidence>
<proteinExistence type="predicted"/>